<comment type="caution">
    <text evidence="2">The sequence shown here is derived from an EMBL/GenBank/DDBJ whole genome shotgun (WGS) entry which is preliminary data.</text>
</comment>
<evidence type="ECO:0000313" key="2">
    <source>
        <dbReference type="EMBL" id="RVT67128.1"/>
    </source>
</evidence>
<name>A0A437KFU1_9BACI</name>
<dbReference type="AlphaFoldDB" id="A0A437KFU1"/>
<sequence length="86" mass="9703">MFIQLILITIMLFGAFLSIKGRIVQRSSVWHLGNMLGGKRLLDEESYPITLEEENLFLRSLSGIRMKIVGALLMGITASLIILFHI</sequence>
<keyword evidence="3" id="KW-1185">Reference proteome</keyword>
<reference evidence="2 3" key="1">
    <citation type="submission" date="2019-01" db="EMBL/GenBank/DDBJ databases">
        <title>Bacillus sp. M5HDSG1-1, whole genome shotgun sequence.</title>
        <authorList>
            <person name="Tuo L."/>
        </authorList>
    </citation>
    <scope>NUCLEOTIDE SEQUENCE [LARGE SCALE GENOMIC DNA]</scope>
    <source>
        <strain evidence="2 3">M5HDSG1-1</strain>
    </source>
</reference>
<dbReference type="RefSeq" id="WP_127734646.1">
    <property type="nucleotide sequence ID" value="NZ_CAJCKN010000098.1"/>
</dbReference>
<feature type="transmembrane region" description="Helical" evidence="1">
    <location>
        <begin position="64"/>
        <end position="84"/>
    </location>
</feature>
<evidence type="ECO:0000256" key="1">
    <source>
        <dbReference type="SAM" id="Phobius"/>
    </source>
</evidence>
<gene>
    <name evidence="2" type="ORF">EM808_01220</name>
</gene>
<dbReference type="EMBL" id="RZTZ01000001">
    <property type="protein sequence ID" value="RVT67128.1"/>
    <property type="molecule type" value="Genomic_DNA"/>
</dbReference>
<protein>
    <recommendedName>
        <fullName evidence="4">DUF3899 domain-containing protein</fullName>
    </recommendedName>
</protein>
<evidence type="ECO:0008006" key="4">
    <source>
        <dbReference type="Google" id="ProtNLM"/>
    </source>
</evidence>
<evidence type="ECO:0000313" key="3">
    <source>
        <dbReference type="Proteomes" id="UP000288024"/>
    </source>
</evidence>
<keyword evidence="1" id="KW-0472">Membrane</keyword>
<dbReference type="Proteomes" id="UP000288024">
    <property type="component" value="Unassembled WGS sequence"/>
</dbReference>
<accession>A0A437KFU1</accession>
<keyword evidence="1" id="KW-0812">Transmembrane</keyword>
<organism evidence="2 3">
    <name type="scientific">Niallia taxi</name>
    <dbReference type="NCBI Taxonomy" id="2499688"/>
    <lineage>
        <taxon>Bacteria</taxon>
        <taxon>Bacillati</taxon>
        <taxon>Bacillota</taxon>
        <taxon>Bacilli</taxon>
        <taxon>Bacillales</taxon>
        <taxon>Bacillaceae</taxon>
        <taxon>Niallia</taxon>
    </lineage>
</organism>
<proteinExistence type="predicted"/>
<keyword evidence="1" id="KW-1133">Transmembrane helix</keyword>
<dbReference type="GeneID" id="87615272"/>